<protein>
    <submittedName>
        <fullName evidence="2">Uncharacterized protein</fullName>
    </submittedName>
</protein>
<proteinExistence type="predicted"/>
<feature type="region of interest" description="Disordered" evidence="1">
    <location>
        <begin position="1"/>
        <end position="26"/>
    </location>
</feature>
<evidence type="ECO:0000256" key="1">
    <source>
        <dbReference type="SAM" id="MobiDB-lite"/>
    </source>
</evidence>
<reference evidence="2" key="1">
    <citation type="submission" date="2018-02" db="EMBL/GenBank/DDBJ databases">
        <title>Rhizophora mucronata_Transcriptome.</title>
        <authorList>
            <person name="Meera S.P."/>
            <person name="Sreeshan A."/>
            <person name="Augustine A."/>
        </authorList>
    </citation>
    <scope>NUCLEOTIDE SEQUENCE</scope>
    <source>
        <tissue evidence="2">Leaf</tissue>
    </source>
</reference>
<dbReference type="AlphaFoldDB" id="A0A2P2JRS5"/>
<feature type="compositionally biased region" description="Basic and acidic residues" evidence="1">
    <location>
        <begin position="14"/>
        <end position="24"/>
    </location>
</feature>
<dbReference type="EMBL" id="GGEC01015694">
    <property type="protein sequence ID" value="MBW96177.1"/>
    <property type="molecule type" value="Transcribed_RNA"/>
</dbReference>
<evidence type="ECO:0000313" key="2">
    <source>
        <dbReference type="EMBL" id="MBW96177.1"/>
    </source>
</evidence>
<organism evidence="2">
    <name type="scientific">Rhizophora mucronata</name>
    <name type="common">Asiatic mangrove</name>
    <dbReference type="NCBI Taxonomy" id="61149"/>
    <lineage>
        <taxon>Eukaryota</taxon>
        <taxon>Viridiplantae</taxon>
        <taxon>Streptophyta</taxon>
        <taxon>Embryophyta</taxon>
        <taxon>Tracheophyta</taxon>
        <taxon>Spermatophyta</taxon>
        <taxon>Magnoliopsida</taxon>
        <taxon>eudicotyledons</taxon>
        <taxon>Gunneridae</taxon>
        <taxon>Pentapetalae</taxon>
        <taxon>rosids</taxon>
        <taxon>fabids</taxon>
        <taxon>Malpighiales</taxon>
        <taxon>Rhizophoraceae</taxon>
        <taxon>Rhizophora</taxon>
    </lineage>
</organism>
<name>A0A2P2JRS5_RHIMU</name>
<feature type="compositionally biased region" description="Polar residues" evidence="1">
    <location>
        <begin position="1"/>
        <end position="13"/>
    </location>
</feature>
<accession>A0A2P2JRS5</accession>
<sequence length="41" mass="4659">MQLSHPSVLQQRKQFTECRGKDSRTTTTVAHVTFQPSKVLS</sequence>